<keyword evidence="7" id="KW-1185">Reference proteome</keyword>
<dbReference type="SMART" id="SM00509">
    <property type="entry name" value="TFS2N"/>
    <property type="match status" value="1"/>
</dbReference>
<evidence type="ECO:0000313" key="7">
    <source>
        <dbReference type="Proteomes" id="UP001346149"/>
    </source>
</evidence>
<proteinExistence type="predicted"/>
<evidence type="ECO:0000256" key="1">
    <source>
        <dbReference type="ARBA" id="ARBA00004123"/>
    </source>
</evidence>
<dbReference type="PANTHER" id="PTHR47210">
    <property type="entry name" value="MEDIATOR OF RNA POLYMERASE II TRANSCRIPTION SUBUNIT 26C-RELATED"/>
    <property type="match status" value="1"/>
</dbReference>
<dbReference type="PANTHER" id="PTHR47210:SF1">
    <property type="entry name" value="MEDIATOR OF RNA POLYMERASE II TRANSCRIPTION SUBUNIT 26C-RELATED"/>
    <property type="match status" value="1"/>
</dbReference>
<evidence type="ECO:0000313" key="6">
    <source>
        <dbReference type="EMBL" id="KAK4791519.1"/>
    </source>
</evidence>
<dbReference type="Pfam" id="PF08711">
    <property type="entry name" value="Med26"/>
    <property type="match status" value="1"/>
</dbReference>
<dbReference type="Proteomes" id="UP001346149">
    <property type="component" value="Unassembled WGS sequence"/>
</dbReference>
<feature type="region of interest" description="Disordered" evidence="4">
    <location>
        <begin position="63"/>
        <end position="111"/>
    </location>
</feature>
<feature type="compositionally biased region" description="Polar residues" evidence="4">
    <location>
        <begin position="235"/>
        <end position="250"/>
    </location>
</feature>
<feature type="compositionally biased region" description="Basic and acidic residues" evidence="4">
    <location>
        <begin position="85"/>
        <end position="94"/>
    </location>
</feature>
<evidence type="ECO:0000256" key="2">
    <source>
        <dbReference type="ARBA" id="ARBA00023242"/>
    </source>
</evidence>
<dbReference type="Gene3D" id="1.20.930.10">
    <property type="entry name" value="Conserved domain common to transcription factors TFIIS, elongin A, CRSP70"/>
    <property type="match status" value="1"/>
</dbReference>
<dbReference type="InterPro" id="IPR035441">
    <property type="entry name" value="TFIIS/LEDGF_dom_sf"/>
</dbReference>
<evidence type="ECO:0000259" key="5">
    <source>
        <dbReference type="PROSITE" id="PS51319"/>
    </source>
</evidence>
<organism evidence="6 7">
    <name type="scientific">Trapa natans</name>
    <name type="common">Water chestnut</name>
    <dbReference type="NCBI Taxonomy" id="22666"/>
    <lineage>
        <taxon>Eukaryota</taxon>
        <taxon>Viridiplantae</taxon>
        <taxon>Streptophyta</taxon>
        <taxon>Embryophyta</taxon>
        <taxon>Tracheophyta</taxon>
        <taxon>Spermatophyta</taxon>
        <taxon>Magnoliopsida</taxon>
        <taxon>eudicotyledons</taxon>
        <taxon>Gunneridae</taxon>
        <taxon>Pentapetalae</taxon>
        <taxon>rosids</taxon>
        <taxon>malvids</taxon>
        <taxon>Myrtales</taxon>
        <taxon>Lythraceae</taxon>
        <taxon>Trapa</taxon>
    </lineage>
</organism>
<name>A0AAN7LUZ1_TRANT</name>
<feature type="region of interest" description="Disordered" evidence="4">
    <location>
        <begin position="210"/>
        <end position="298"/>
    </location>
</feature>
<evidence type="ECO:0000256" key="3">
    <source>
        <dbReference type="PROSITE-ProRule" id="PRU00649"/>
    </source>
</evidence>
<feature type="region of interest" description="Disordered" evidence="4">
    <location>
        <begin position="356"/>
        <end position="376"/>
    </location>
</feature>
<dbReference type="SUPFAM" id="SSF47676">
    <property type="entry name" value="Conserved domain common to transcription factors TFIIS, elongin A, CRSP70"/>
    <property type="match status" value="1"/>
</dbReference>
<gene>
    <name evidence="6" type="ORF">SAY86_031932</name>
</gene>
<accession>A0AAN7LUZ1</accession>
<protein>
    <recommendedName>
        <fullName evidence="5">TFIIS N-terminal domain-containing protein</fullName>
    </recommendedName>
</protein>
<evidence type="ECO:0000256" key="4">
    <source>
        <dbReference type="SAM" id="MobiDB-lite"/>
    </source>
</evidence>
<dbReference type="InterPro" id="IPR017923">
    <property type="entry name" value="TFIIS_N"/>
</dbReference>
<dbReference type="InterPro" id="IPR044790">
    <property type="entry name" value="MD26C-like"/>
</dbReference>
<dbReference type="EMBL" id="JAXQNO010000009">
    <property type="protein sequence ID" value="KAK4791519.1"/>
    <property type="molecule type" value="Genomic_DNA"/>
</dbReference>
<dbReference type="PROSITE" id="PS51319">
    <property type="entry name" value="TFIIS_N"/>
    <property type="match status" value="1"/>
</dbReference>
<feature type="domain" description="TFIIS N-terminal" evidence="5">
    <location>
        <begin position="120"/>
        <end position="198"/>
    </location>
</feature>
<sequence>MMDLDDFRAVLESSGVDVWTFLDTAITVASSDCLNELKRRRDGIVEKLYAATLGDKCRNCDSNGYGVTRNNREGVQRPVVEEEDRDKGHGDKRQSTTPPTPQSFGRDDDEIDGFSGLFDDEQRRIIEIKGHLEDPDQQSEDSIVELLQSLADMDITFQALKETDIGRHVNHFRKHHSNDVRRLVKLLVRKWKQIVDEWVNVNQPGEIASSTLLGADGDSPQQKIPQNGYHKVPDFTTSPNPQTGSSGSERNITEPEPKVKNLIRHDNLPTKPKRPIPVPPQHRQREQQQQKESNLNADRLASASKRLQNSYREAENALSFLDTDHPLFPCCPLHDPDEAKKQRTIQVMDIHEIPKPKSKNAFFPKNKAGGSQGRHW</sequence>
<dbReference type="CDD" id="cd00183">
    <property type="entry name" value="TFIIS_I"/>
    <property type="match status" value="1"/>
</dbReference>
<reference evidence="6 7" key="1">
    <citation type="journal article" date="2023" name="Hortic Res">
        <title>Pangenome of water caltrop reveals structural variations and asymmetric subgenome divergence after allopolyploidization.</title>
        <authorList>
            <person name="Zhang X."/>
            <person name="Chen Y."/>
            <person name="Wang L."/>
            <person name="Yuan Y."/>
            <person name="Fang M."/>
            <person name="Shi L."/>
            <person name="Lu R."/>
            <person name="Comes H.P."/>
            <person name="Ma Y."/>
            <person name="Chen Y."/>
            <person name="Huang G."/>
            <person name="Zhou Y."/>
            <person name="Zheng Z."/>
            <person name="Qiu Y."/>
        </authorList>
    </citation>
    <scope>NUCLEOTIDE SEQUENCE [LARGE SCALE GENOMIC DNA]</scope>
    <source>
        <strain evidence="6">F231</strain>
    </source>
</reference>
<keyword evidence="2 3" id="KW-0539">Nucleus</keyword>
<dbReference type="InterPro" id="IPR003617">
    <property type="entry name" value="TFIIS/CRSP70_N_sub"/>
</dbReference>
<comment type="subcellular location">
    <subcellularLocation>
        <location evidence="1 3">Nucleus</location>
    </subcellularLocation>
</comment>
<feature type="compositionally biased region" description="Basic and acidic residues" evidence="4">
    <location>
        <begin position="251"/>
        <end position="268"/>
    </location>
</feature>
<dbReference type="AlphaFoldDB" id="A0AAN7LUZ1"/>
<comment type="caution">
    <text evidence="6">The sequence shown here is derived from an EMBL/GenBank/DDBJ whole genome shotgun (WGS) entry which is preliminary data.</text>
</comment>
<dbReference type="GO" id="GO:0005634">
    <property type="term" value="C:nucleus"/>
    <property type="evidence" value="ECO:0007669"/>
    <property type="project" value="UniProtKB-SubCell"/>
</dbReference>